<organism evidence="1 2">
    <name type="scientific">Panagrolaimus sp. PS1159</name>
    <dbReference type="NCBI Taxonomy" id="55785"/>
    <lineage>
        <taxon>Eukaryota</taxon>
        <taxon>Metazoa</taxon>
        <taxon>Ecdysozoa</taxon>
        <taxon>Nematoda</taxon>
        <taxon>Chromadorea</taxon>
        <taxon>Rhabditida</taxon>
        <taxon>Tylenchina</taxon>
        <taxon>Panagrolaimomorpha</taxon>
        <taxon>Panagrolaimoidea</taxon>
        <taxon>Panagrolaimidae</taxon>
        <taxon>Panagrolaimus</taxon>
    </lineage>
</organism>
<evidence type="ECO:0000313" key="2">
    <source>
        <dbReference type="WBParaSite" id="PS1159_v2.g8652.t1"/>
    </source>
</evidence>
<protein>
    <submittedName>
        <fullName evidence="2">OTU domain-containing protein</fullName>
    </submittedName>
</protein>
<evidence type="ECO:0000313" key="1">
    <source>
        <dbReference type="Proteomes" id="UP000887580"/>
    </source>
</evidence>
<name>A0AC35GTQ1_9BILA</name>
<accession>A0AC35GTQ1</accession>
<proteinExistence type="predicted"/>
<sequence length="293" mass="32569">MSDSEDSPLQALKAAHSKEKKELQAKITALKKSVPNTDKKKKKEITSEIEKLEKDLKDKHAKELEELELKFDGLKINEAGDAKHDTQSNGEGEEKVSKVSKKQKRLEKKAADSKRREEAEAEDEAAAATSRATHESESIKEALEKRNLKLYDIAPDGDCLYNAIAHQLSSHSKRILSGANLRVMAADYMKKNPDEFSPFLTDADGEMLNEKKYKEYIQKVEAPSAQGGEWGGDAEIRAISCSCSKRIEVIQPNGQVIVFGEDLKSNDPIVLTYHRHAYALGEHYNSTVSAAAN</sequence>
<dbReference type="WBParaSite" id="PS1159_v2.g8652.t1">
    <property type="protein sequence ID" value="PS1159_v2.g8652.t1"/>
    <property type="gene ID" value="PS1159_v2.g8652"/>
</dbReference>
<reference evidence="2" key="1">
    <citation type="submission" date="2022-11" db="UniProtKB">
        <authorList>
            <consortium name="WormBaseParasite"/>
        </authorList>
    </citation>
    <scope>IDENTIFICATION</scope>
</reference>
<dbReference type="Proteomes" id="UP000887580">
    <property type="component" value="Unplaced"/>
</dbReference>